<feature type="transmembrane region" description="Helical" evidence="13">
    <location>
        <begin position="62"/>
        <end position="83"/>
    </location>
</feature>
<keyword evidence="8 13" id="KW-0769">Symport</keyword>
<evidence type="ECO:0000256" key="5">
    <source>
        <dbReference type="ARBA" id="ARBA00022519"/>
    </source>
</evidence>
<evidence type="ECO:0000256" key="6">
    <source>
        <dbReference type="ARBA" id="ARBA00022538"/>
    </source>
</evidence>
<feature type="transmembrane region" description="Helical" evidence="13">
    <location>
        <begin position="376"/>
        <end position="396"/>
    </location>
</feature>
<name>A0A842IEJ4_9RHOB</name>
<accession>A0A842IEJ4</accession>
<reference evidence="16 17" key="1">
    <citation type="journal article" date="2017" name="Int. J. Syst. Evol. Microbiol.">
        <title>Gemmobacter straminiformis sp. nov., isolated from an artificial fountain.</title>
        <authorList>
            <person name="Kang J.Y."/>
            <person name="Kim M.J."/>
            <person name="Chun J."/>
            <person name="Son K.P."/>
            <person name="Jahng K.Y."/>
        </authorList>
    </citation>
    <scope>NUCLEOTIDE SEQUENCE [LARGE SCALE GENOMIC DNA]</scope>
    <source>
        <strain evidence="16 17">CAM-8</strain>
    </source>
</reference>
<evidence type="ECO:0000259" key="14">
    <source>
        <dbReference type="Pfam" id="PF02705"/>
    </source>
</evidence>
<evidence type="ECO:0000256" key="3">
    <source>
        <dbReference type="ARBA" id="ARBA00022448"/>
    </source>
</evidence>
<feature type="domain" description="K+ potassium transporter integral membrane" evidence="14">
    <location>
        <begin position="24"/>
        <end position="474"/>
    </location>
</feature>
<keyword evidence="12 13" id="KW-0472">Membrane</keyword>
<dbReference type="AlphaFoldDB" id="A0A842IEJ4"/>
<feature type="transmembrane region" description="Helical" evidence="13">
    <location>
        <begin position="257"/>
        <end position="277"/>
    </location>
</feature>
<dbReference type="PANTHER" id="PTHR30540">
    <property type="entry name" value="OSMOTIC STRESS POTASSIUM TRANSPORTER"/>
    <property type="match status" value="1"/>
</dbReference>
<dbReference type="InterPro" id="IPR053952">
    <property type="entry name" value="K_trans_C"/>
</dbReference>
<evidence type="ECO:0000256" key="2">
    <source>
        <dbReference type="ARBA" id="ARBA00007019"/>
    </source>
</evidence>
<feature type="transmembrane region" description="Helical" evidence="13">
    <location>
        <begin position="181"/>
        <end position="201"/>
    </location>
</feature>
<keyword evidence="3 13" id="KW-0813">Transport</keyword>
<feature type="transmembrane region" description="Helical" evidence="13">
    <location>
        <begin position="225"/>
        <end position="245"/>
    </location>
</feature>
<dbReference type="EMBL" id="JACLQD010000009">
    <property type="protein sequence ID" value="MBC2837643.1"/>
    <property type="molecule type" value="Genomic_DNA"/>
</dbReference>
<sequence length="634" mass="67220">MPDAPTDPAATTDNAHAKGLLPLSLAAIGVVYGDIGTSPLYAFREAMHAAGASHGGVQRADVLGVLSLITWSLMLIVTVKYVLILTRADNQGEGGTLSLLALAERSLGRRRRVVLAMGLIGAALFFGDAAITPAISVLSAVEGLSLVTTAFDPFILPISVGIITALFLVQFRGTAAMARFFGPVTLVWFLVMAAGGVAHILDAPGILEAVNPAHAAAFVTGNGKLGLIVLGAVFLAVTGAEALYADMGHFGRRPIQLAWIVVAFPALLLNYFGQGALVIKDPAALGNPFFRLYSDAILLPVVILATAATIIASQAVISGAYSLTRQAIQLRLLPRMRIRHTSDEQEGQIYMPAVNTCLLVAVLALVVTFGTSSSLAAAYGIAVTGTMVVTATLAMIVAHKTWGLPAPVAVALMLPFLLLDLTFFGANLLKLAEGGWLPIAIAGGVILLMASWIMGSNLVRSKEAQGEVRLDSLIPKLGSKSLSSVTGTAIYLASDPEYAPSALLHSLKHFKVLHDQNVILTIRTADVPRVAPKDRVQMADLSPGFRQVILTWGYAEEPDVPDALALCRKLGWKFDIMATSFILSRRSLRLSSRREMPAFMARIFMVMARNSAPASDYFRIPAGRVVELGTQVNV</sequence>
<dbReference type="InterPro" id="IPR053951">
    <property type="entry name" value="K_trans_N"/>
</dbReference>
<organism evidence="16 17">
    <name type="scientific">Paragemmobacter straminiformis</name>
    <dbReference type="NCBI Taxonomy" id="2045119"/>
    <lineage>
        <taxon>Bacteria</taxon>
        <taxon>Pseudomonadati</taxon>
        <taxon>Pseudomonadota</taxon>
        <taxon>Alphaproteobacteria</taxon>
        <taxon>Rhodobacterales</taxon>
        <taxon>Paracoccaceae</taxon>
        <taxon>Paragemmobacter</taxon>
    </lineage>
</organism>
<evidence type="ECO:0000313" key="16">
    <source>
        <dbReference type="EMBL" id="MBC2837643.1"/>
    </source>
</evidence>
<evidence type="ECO:0000313" key="17">
    <source>
        <dbReference type="Proteomes" id="UP000555411"/>
    </source>
</evidence>
<dbReference type="GO" id="GO:0015293">
    <property type="term" value="F:symporter activity"/>
    <property type="evidence" value="ECO:0007669"/>
    <property type="project" value="UniProtKB-UniRule"/>
</dbReference>
<gene>
    <name evidence="13" type="primary">kup</name>
    <name evidence="16" type="ORF">H7F16_19175</name>
</gene>
<dbReference type="Pfam" id="PF02705">
    <property type="entry name" value="K_trans"/>
    <property type="match status" value="1"/>
</dbReference>
<feature type="transmembrane region" description="Helical" evidence="13">
    <location>
        <begin position="20"/>
        <end position="42"/>
    </location>
</feature>
<keyword evidence="11 13" id="KW-0406">Ion transport</keyword>
<feature type="transmembrane region" description="Helical" evidence="13">
    <location>
        <begin position="113"/>
        <end position="138"/>
    </location>
</feature>
<dbReference type="InterPro" id="IPR023051">
    <property type="entry name" value="Kup"/>
</dbReference>
<keyword evidence="10 13" id="KW-1133">Transmembrane helix</keyword>
<evidence type="ECO:0000256" key="11">
    <source>
        <dbReference type="ARBA" id="ARBA00023065"/>
    </source>
</evidence>
<evidence type="ECO:0000256" key="8">
    <source>
        <dbReference type="ARBA" id="ARBA00022847"/>
    </source>
</evidence>
<keyword evidence="17" id="KW-1185">Reference proteome</keyword>
<dbReference type="Pfam" id="PF22776">
    <property type="entry name" value="K_trans_C"/>
    <property type="match status" value="1"/>
</dbReference>
<comment type="similarity">
    <text evidence="2 13">Belongs to the HAK/KUP transporter (TC 2.A.72) family.</text>
</comment>
<evidence type="ECO:0000256" key="9">
    <source>
        <dbReference type="ARBA" id="ARBA00022958"/>
    </source>
</evidence>
<dbReference type="HAMAP" id="MF_01522">
    <property type="entry name" value="Kup"/>
    <property type="match status" value="1"/>
</dbReference>
<evidence type="ECO:0000256" key="1">
    <source>
        <dbReference type="ARBA" id="ARBA00004141"/>
    </source>
</evidence>
<comment type="catalytic activity">
    <reaction evidence="13">
        <text>K(+)(in) + H(+)(in) = K(+)(out) + H(+)(out)</text>
        <dbReference type="Rhea" id="RHEA:28490"/>
        <dbReference type="ChEBI" id="CHEBI:15378"/>
        <dbReference type="ChEBI" id="CHEBI:29103"/>
    </reaction>
</comment>
<dbReference type="GO" id="GO:0005886">
    <property type="term" value="C:plasma membrane"/>
    <property type="evidence" value="ECO:0007669"/>
    <property type="project" value="UniProtKB-SubCell"/>
</dbReference>
<dbReference type="RefSeq" id="WP_185799258.1">
    <property type="nucleotide sequence ID" value="NZ_JACLQD010000009.1"/>
</dbReference>
<feature type="transmembrane region" description="Helical" evidence="13">
    <location>
        <begin position="150"/>
        <end position="169"/>
    </location>
</feature>
<feature type="domain" description="K+ potassium transporter C-terminal" evidence="15">
    <location>
        <begin position="487"/>
        <end position="633"/>
    </location>
</feature>
<keyword evidence="5" id="KW-0997">Cell inner membrane</keyword>
<feature type="transmembrane region" description="Helical" evidence="13">
    <location>
        <begin position="297"/>
        <end position="328"/>
    </location>
</feature>
<keyword evidence="7 13" id="KW-0812">Transmembrane</keyword>
<comment type="caution">
    <text evidence="16">The sequence shown here is derived from an EMBL/GenBank/DDBJ whole genome shotgun (WGS) entry which is preliminary data.</text>
</comment>
<comment type="function">
    <text evidence="13">Transport of potassium into the cell. Likely operates as a K(+):H(+) symporter.</text>
</comment>
<dbReference type="PANTHER" id="PTHR30540:SF79">
    <property type="entry name" value="LOW AFFINITY POTASSIUM TRANSPORT SYSTEM PROTEIN KUP"/>
    <property type="match status" value="1"/>
</dbReference>
<protein>
    <recommendedName>
        <fullName evidence="13">Probable potassium transport system protein Kup</fullName>
    </recommendedName>
</protein>
<dbReference type="Proteomes" id="UP000555411">
    <property type="component" value="Unassembled WGS sequence"/>
</dbReference>
<keyword evidence="6 13" id="KW-0633">Potassium transport</keyword>
<evidence type="ECO:0000256" key="13">
    <source>
        <dbReference type="HAMAP-Rule" id="MF_01522"/>
    </source>
</evidence>
<comment type="subcellular location">
    <subcellularLocation>
        <location evidence="13">Cell membrane</location>
        <topology evidence="13">Multi-pass membrane protein</topology>
    </subcellularLocation>
    <subcellularLocation>
        <location evidence="1">Membrane</location>
        <topology evidence="1">Multi-pass membrane protein</topology>
    </subcellularLocation>
</comment>
<feature type="transmembrane region" description="Helical" evidence="13">
    <location>
        <begin position="408"/>
        <end position="429"/>
    </location>
</feature>
<evidence type="ECO:0000256" key="4">
    <source>
        <dbReference type="ARBA" id="ARBA00022475"/>
    </source>
</evidence>
<feature type="transmembrane region" description="Helical" evidence="13">
    <location>
        <begin position="435"/>
        <end position="455"/>
    </location>
</feature>
<dbReference type="GO" id="GO:0015079">
    <property type="term" value="F:potassium ion transmembrane transporter activity"/>
    <property type="evidence" value="ECO:0007669"/>
    <property type="project" value="UniProtKB-UniRule"/>
</dbReference>
<keyword evidence="4 13" id="KW-1003">Cell membrane</keyword>
<evidence type="ECO:0000256" key="7">
    <source>
        <dbReference type="ARBA" id="ARBA00022692"/>
    </source>
</evidence>
<keyword evidence="9 13" id="KW-0630">Potassium</keyword>
<evidence type="ECO:0000256" key="10">
    <source>
        <dbReference type="ARBA" id="ARBA00022989"/>
    </source>
</evidence>
<evidence type="ECO:0000259" key="15">
    <source>
        <dbReference type="Pfam" id="PF22776"/>
    </source>
</evidence>
<proteinExistence type="inferred from homology"/>
<feature type="transmembrane region" description="Helical" evidence="13">
    <location>
        <begin position="349"/>
        <end position="370"/>
    </location>
</feature>
<evidence type="ECO:0000256" key="12">
    <source>
        <dbReference type="ARBA" id="ARBA00023136"/>
    </source>
</evidence>
<dbReference type="InterPro" id="IPR003855">
    <property type="entry name" value="K+_transporter"/>
</dbReference>